<evidence type="ECO:0000313" key="2">
    <source>
        <dbReference type="Proteomes" id="UP000265703"/>
    </source>
</evidence>
<proteinExistence type="predicted"/>
<comment type="caution">
    <text evidence="1">The sequence shown here is derived from an EMBL/GenBank/DDBJ whole genome shotgun (WGS) entry which is preliminary data.</text>
</comment>
<dbReference type="AlphaFoldDB" id="A0A397S2V3"/>
<reference evidence="1 2" key="1">
    <citation type="submission" date="2018-06" db="EMBL/GenBank/DDBJ databases">
        <title>Comparative genomics reveals the genomic features of Rhizophagus irregularis, R. cerebriforme, R. diaphanum and Gigaspora rosea, and their symbiotic lifestyle signature.</title>
        <authorList>
            <person name="Morin E."/>
            <person name="San Clemente H."/>
            <person name="Chen E.C.H."/>
            <person name="De La Providencia I."/>
            <person name="Hainaut M."/>
            <person name="Kuo A."/>
            <person name="Kohler A."/>
            <person name="Murat C."/>
            <person name="Tang N."/>
            <person name="Roy S."/>
            <person name="Loubradou J."/>
            <person name="Henrissat B."/>
            <person name="Grigoriev I.V."/>
            <person name="Corradi N."/>
            <person name="Roux C."/>
            <person name="Martin F.M."/>
        </authorList>
    </citation>
    <scope>NUCLEOTIDE SEQUENCE [LARGE SCALE GENOMIC DNA]</scope>
    <source>
        <strain evidence="1 2">DAOM 227022</strain>
    </source>
</reference>
<organism evidence="1 2">
    <name type="scientific">Glomus cerebriforme</name>
    <dbReference type="NCBI Taxonomy" id="658196"/>
    <lineage>
        <taxon>Eukaryota</taxon>
        <taxon>Fungi</taxon>
        <taxon>Fungi incertae sedis</taxon>
        <taxon>Mucoromycota</taxon>
        <taxon>Glomeromycotina</taxon>
        <taxon>Glomeromycetes</taxon>
        <taxon>Glomerales</taxon>
        <taxon>Glomeraceae</taxon>
        <taxon>Glomus</taxon>
    </lineage>
</organism>
<dbReference type="InterPro" id="IPR015915">
    <property type="entry name" value="Kelch-typ_b-propeller"/>
</dbReference>
<dbReference type="OrthoDB" id="2336178at2759"/>
<dbReference type="SUPFAM" id="SSF50965">
    <property type="entry name" value="Galactose oxidase, central domain"/>
    <property type="match status" value="1"/>
</dbReference>
<evidence type="ECO:0000313" key="1">
    <source>
        <dbReference type="EMBL" id="RIA78695.1"/>
    </source>
</evidence>
<dbReference type="Proteomes" id="UP000265703">
    <property type="component" value="Unassembled WGS sequence"/>
</dbReference>
<dbReference type="EMBL" id="QKYT01002315">
    <property type="protein sequence ID" value="RIA78695.1"/>
    <property type="molecule type" value="Genomic_DNA"/>
</dbReference>
<dbReference type="Pfam" id="PF24681">
    <property type="entry name" value="Kelch_KLHDC2_KLHL20_DRC7"/>
    <property type="match status" value="1"/>
</dbReference>
<sequence length="324" mass="36065">MQYFKLILSTVLIIIFNQINFVNCKLTFFSGGTGFKSLFTGDKLYFQNFITNFFYVDLTGVSLDSDTLVDQSKWIDLTDVKPQPDSLTSNNPILGGINNDKIMFFDISGENAIIDTFDTTLKQWVINQQVKTPINFFSDNNDWITDAKTGKAYSFDSTTTGMSIFDTVNLSLVKSLSTPKNLFTGTLVFYSDFVQVELPNGQILFIGGKLGSQSQSMKSLLTYDTIKDVWQMTNTAGTEPQGRTKHTAVSTSDGRVIVYGGVLNTVPALPQLAVLDTSIIPYTWSAPTEVNPIGSFSDHTAVMANNYMIFAFGKYTIHTIYFFI</sequence>
<evidence type="ECO:0008006" key="3">
    <source>
        <dbReference type="Google" id="ProtNLM"/>
    </source>
</evidence>
<accession>A0A397S2V3</accession>
<gene>
    <name evidence="1" type="ORF">C1645_214939</name>
</gene>
<keyword evidence="2" id="KW-1185">Reference proteome</keyword>
<protein>
    <recommendedName>
        <fullName evidence="3">Galactose oxidase</fullName>
    </recommendedName>
</protein>
<dbReference type="Gene3D" id="2.120.10.80">
    <property type="entry name" value="Kelch-type beta propeller"/>
    <property type="match status" value="1"/>
</dbReference>
<dbReference type="InterPro" id="IPR011043">
    <property type="entry name" value="Gal_Oxase/kelch_b-propeller"/>
</dbReference>
<name>A0A397S2V3_9GLOM</name>